<dbReference type="Proteomes" id="UP000192911">
    <property type="component" value="Unassembled WGS sequence"/>
</dbReference>
<dbReference type="AlphaFoldDB" id="A0A1X7GKL9"/>
<dbReference type="InterPro" id="IPR025566">
    <property type="entry name" value="DUF4331"/>
</dbReference>
<sequence>MSHHLDSPLARQDVRLDITDLYCFRGQTGTVFVINVCHSIAGDVPTPGYHPEGFYEFKIDLDRDAVEELTYRIVFDERDAEGRQRFVLRRIAGADATNPHAQGTVVAEGRTDETASAPSGIRVWAGKAGDPFWIEPDVLHAVGHAFQDGTPLDLGDWTPDQARNLFAGHTVYSIVLEVTDAELLVHAGENREIGVWAVATLATDAGGWRSINRVGLPMIHPLFTQYNEDLGDRLNAGHPADDFAVYGATIIKSIAGAVEANGTTADPQGYALAVARRFLPNILPYKVGTPAVFGMAEWNGRSLTDNAPDVMFTIAANTPISLGIGKESVTSGPSDVFPYVPKA</sequence>
<accession>A0A1X7GKL9</accession>
<protein>
    <recommendedName>
        <fullName evidence="3">DUF4331 domain-containing protein</fullName>
    </recommendedName>
</protein>
<evidence type="ECO:0000313" key="1">
    <source>
        <dbReference type="EMBL" id="SMF70464.1"/>
    </source>
</evidence>
<dbReference type="STRING" id="28094.SAMN06295900_11678"/>
<evidence type="ECO:0008006" key="3">
    <source>
        <dbReference type="Google" id="ProtNLM"/>
    </source>
</evidence>
<proteinExistence type="predicted"/>
<keyword evidence="2" id="KW-1185">Reference proteome</keyword>
<dbReference type="GeneID" id="95552063"/>
<name>A0A1X7GKL9_TRICW</name>
<dbReference type="OrthoDB" id="525451at2"/>
<evidence type="ECO:0000313" key="2">
    <source>
        <dbReference type="Proteomes" id="UP000192911"/>
    </source>
</evidence>
<dbReference type="Pfam" id="PF14224">
    <property type="entry name" value="DUF4331"/>
    <property type="match status" value="2"/>
</dbReference>
<dbReference type="EMBL" id="FXAH01000016">
    <property type="protein sequence ID" value="SMF70464.1"/>
    <property type="molecule type" value="Genomic_DNA"/>
</dbReference>
<gene>
    <name evidence="1" type="ORF">SAMN06295900_11678</name>
</gene>
<organism evidence="1 2">
    <name type="scientific">Trinickia caryophylli</name>
    <name type="common">Paraburkholderia caryophylli</name>
    <dbReference type="NCBI Taxonomy" id="28094"/>
    <lineage>
        <taxon>Bacteria</taxon>
        <taxon>Pseudomonadati</taxon>
        <taxon>Pseudomonadota</taxon>
        <taxon>Betaproteobacteria</taxon>
        <taxon>Burkholderiales</taxon>
        <taxon>Burkholderiaceae</taxon>
        <taxon>Trinickia</taxon>
    </lineage>
</organism>
<reference evidence="2" key="1">
    <citation type="submission" date="2017-04" db="EMBL/GenBank/DDBJ databases">
        <authorList>
            <person name="Varghese N."/>
            <person name="Submissions S."/>
        </authorList>
    </citation>
    <scope>NUCLEOTIDE SEQUENCE [LARGE SCALE GENOMIC DNA]</scope>
    <source>
        <strain evidence="2">Ballard 720</strain>
    </source>
</reference>
<dbReference type="RefSeq" id="WP_085229827.1">
    <property type="nucleotide sequence ID" value="NZ_BSQD01000014.1"/>
</dbReference>